<evidence type="ECO:0000256" key="4">
    <source>
        <dbReference type="ARBA" id="ARBA00022989"/>
    </source>
</evidence>
<keyword evidence="3" id="KW-0812">Transmembrane</keyword>
<dbReference type="PANTHER" id="PTHR14939">
    <property type="entry name" value="F-BOX ONLY PROTEIN 22"/>
    <property type="match status" value="1"/>
</dbReference>
<evidence type="ECO:0000256" key="3">
    <source>
        <dbReference type="ARBA" id="ARBA00022692"/>
    </source>
</evidence>
<evidence type="ECO:0008006" key="9">
    <source>
        <dbReference type="Google" id="ProtNLM"/>
    </source>
</evidence>
<name>A0A0F9I5W1_9ZZZZ</name>
<comment type="subcellular location">
    <subcellularLocation>
        <location evidence="1">Cell membrane</location>
        <topology evidence="1">Multi-pass membrane protein</topology>
    </subcellularLocation>
</comment>
<dbReference type="PIRSF" id="PIRSF018953">
    <property type="entry name" value="UCP018953"/>
    <property type="match status" value="1"/>
</dbReference>
<sequence>MTTGAAVARHPDWRDALADLIGQIPLLAGEDDVHLALLFASSEYREEFPDLVARARQLTGARLLVGCSGHGVIGAGKEVEGEPALALLAFSLPEAELTAVHLTQEELESCRTPQDWHRLTAVAPEGTSAWLLFADPFTMDAEALLDGLSAGYPGTPLVGGLASGDPRLRGTHLFLNGEVYDRGAVALALGGPYTVRTIVSQGAAPIGETWTITGAQGHIIETIAQRPAYQVLVDTLRALPPAMQRRAQGNLLVGLAMDEHRGEFRRGDFLIRNLMGVDQESGALTVGALPRVGQTIQFQLRDPDAADEDLRELLERARTELGARRPVGALLCSCNGRGVGLFGTPDHDARTLADLLGPIPVAGFFCNGEIGPVGEQNFLHGFTASIALVIPEETGRGQVP</sequence>
<dbReference type="Pfam" id="PF10442">
    <property type="entry name" value="FIST_C"/>
    <property type="match status" value="1"/>
</dbReference>
<evidence type="ECO:0000256" key="1">
    <source>
        <dbReference type="ARBA" id="ARBA00004651"/>
    </source>
</evidence>
<dbReference type="GO" id="GO:0005886">
    <property type="term" value="C:plasma membrane"/>
    <property type="evidence" value="ECO:0007669"/>
    <property type="project" value="UniProtKB-SubCell"/>
</dbReference>
<proteinExistence type="predicted"/>
<gene>
    <name evidence="8" type="ORF">LCGC14_1981320</name>
</gene>
<evidence type="ECO:0000313" key="8">
    <source>
        <dbReference type="EMBL" id="KKL82782.1"/>
    </source>
</evidence>
<dbReference type="EMBL" id="LAZR01022177">
    <property type="protein sequence ID" value="KKL82782.1"/>
    <property type="molecule type" value="Genomic_DNA"/>
</dbReference>
<protein>
    <recommendedName>
        <fullName evidence="9">FIST C-domain domain-containing protein</fullName>
    </recommendedName>
</protein>
<dbReference type="InterPro" id="IPR019494">
    <property type="entry name" value="FIST_C"/>
</dbReference>
<keyword evidence="4" id="KW-1133">Transmembrane helix</keyword>
<dbReference type="InterPro" id="IPR013702">
    <property type="entry name" value="FIST_domain_N"/>
</dbReference>
<evidence type="ECO:0000259" key="6">
    <source>
        <dbReference type="SMART" id="SM00897"/>
    </source>
</evidence>
<dbReference type="PANTHER" id="PTHR14939:SF5">
    <property type="entry name" value="F-BOX ONLY PROTEIN 22"/>
    <property type="match status" value="1"/>
</dbReference>
<evidence type="ECO:0000259" key="7">
    <source>
        <dbReference type="SMART" id="SM01204"/>
    </source>
</evidence>
<dbReference type="AlphaFoldDB" id="A0A0F9I5W1"/>
<evidence type="ECO:0000256" key="2">
    <source>
        <dbReference type="ARBA" id="ARBA00022475"/>
    </source>
</evidence>
<reference evidence="8" key="1">
    <citation type="journal article" date="2015" name="Nature">
        <title>Complex archaea that bridge the gap between prokaryotes and eukaryotes.</title>
        <authorList>
            <person name="Spang A."/>
            <person name="Saw J.H."/>
            <person name="Jorgensen S.L."/>
            <person name="Zaremba-Niedzwiedzka K."/>
            <person name="Martijn J."/>
            <person name="Lind A.E."/>
            <person name="van Eijk R."/>
            <person name="Schleper C."/>
            <person name="Guy L."/>
            <person name="Ettema T.J."/>
        </authorList>
    </citation>
    <scope>NUCLEOTIDE SEQUENCE</scope>
</reference>
<feature type="domain" description="FIST" evidence="6">
    <location>
        <begin position="32"/>
        <end position="227"/>
    </location>
</feature>
<keyword evidence="5" id="KW-0472">Membrane</keyword>
<keyword evidence="2" id="KW-1003">Cell membrane</keyword>
<organism evidence="8">
    <name type="scientific">marine sediment metagenome</name>
    <dbReference type="NCBI Taxonomy" id="412755"/>
    <lineage>
        <taxon>unclassified sequences</taxon>
        <taxon>metagenomes</taxon>
        <taxon>ecological metagenomes</taxon>
    </lineage>
</organism>
<accession>A0A0F9I5W1</accession>
<feature type="domain" description="FIST C-domain" evidence="7">
    <location>
        <begin position="228"/>
        <end position="373"/>
    </location>
</feature>
<dbReference type="SMART" id="SM00897">
    <property type="entry name" value="FIST"/>
    <property type="match status" value="1"/>
</dbReference>
<comment type="caution">
    <text evidence="8">The sequence shown here is derived from an EMBL/GenBank/DDBJ whole genome shotgun (WGS) entry which is preliminary data.</text>
</comment>
<dbReference type="InterPro" id="IPR016741">
    <property type="entry name" value="UCP018953"/>
</dbReference>
<dbReference type="SMART" id="SM01204">
    <property type="entry name" value="FIST_C"/>
    <property type="match status" value="1"/>
</dbReference>
<dbReference type="Pfam" id="PF08495">
    <property type="entry name" value="FIST"/>
    <property type="match status" value="1"/>
</dbReference>
<evidence type="ECO:0000256" key="5">
    <source>
        <dbReference type="ARBA" id="ARBA00023136"/>
    </source>
</evidence>